<feature type="compositionally biased region" description="Low complexity" evidence="1">
    <location>
        <begin position="1072"/>
        <end position="1083"/>
    </location>
</feature>
<sequence length="1141" mass="119436">MGRKGNMRSFKRGISLGPLLLVVLLVLGQTILADGHTSRLDRRLNNHTRRQRLGLELEASVIQAEEDELEYQYAGERIRKQLGLDLDAGLGLDALVGISSSTSSAESSTSSTSEVISASSSITESSAVTTSSAASSESTSAAAESTSASAKSTLDLSSGVATSTSTSASSSAQESTAEPTSTIAAISTESPASTSLETTNASLDKLTSTSESPSTSTTDTSAQPMTTAEQVTSVDVAGNSVTKFSSFTSCSSNHLSNLRFSLFSFTSTFQVAFNLNSTSNFQFDLLFHLNKFSPDTWNIPSPIIFANARAIPPSLVEMRWKHKRQDAGQENGDPNPESILSEGSPNSTSDTSSSSSSEIPIADSLTAIASDPATSTVAASTPDTTTAPITTDSPVTDAATSAPPPDATSDVSATTTSDAPLLGITVSVSSETPTATSDVATTSQDTIAEPTTTSVEGISSQPLLDTSSAISLISQPSPATTLSEETVVSSLPETTALSTDSAASTTDFVSSPTSTESAFVPVTSTSEESSQVTSSAALPSTSLDSIAVESPTATSTNADSAHSPWTTTEVSSSTTVSEDDTQSSTVLPSGSTSLEPSTTANGSEPATSSGVSVSSTATLSDEESITASATATSTNSWGSTIPTDAISSFGNATYTPAVNGTGVSTFNPTSTSTDWDTASETASATSSYNYSSSSTTDEAYTPTQTWLIGFTQISSTDTWTSDEPTTTPTKTGTKTTFTTSTPSVATIPSSMPTLIVPANSVANNAKAGSGETDDPIQDKTLIAILLSADYYPWWFVVNSSDATSQLFNTFPTLISNALEIDGGDVQTYGLQVYQPAAWDGDKTSLLTQYMSYIPTKYFDTLNAYIKTSSSPLYNQTGIEGALAAQINTAFPLAASSETAPTSSTTTGGSSASNRKRNIIIGVCVTVGGLLWIALVYWIYQRVKKSNDKAVHKRLSEHMSVFGDHRPMSEVYAQSNWNTHSNDNSMRRVSMVPSIAASEIDDRPSSFYASPFENDRSARDRDQQRFDEIHNRQSYGTSAPSNYSGQGSGSRSPIDGNYGPSVFGTSWFQNPHQQQSQGRSRISQNPFEDMATRSYLGSSSHGHGVGAKRRSAVGKPVSKALISNPTLQGNSLEFRDYGTLHE</sequence>
<feature type="compositionally biased region" description="Polar residues" evidence="1">
    <location>
        <begin position="1031"/>
        <end position="1050"/>
    </location>
</feature>
<dbReference type="GO" id="GO:0009986">
    <property type="term" value="C:cell surface"/>
    <property type="evidence" value="ECO:0007669"/>
    <property type="project" value="TreeGrafter"/>
</dbReference>
<feature type="region of interest" description="Disordered" evidence="1">
    <location>
        <begin position="1029"/>
        <end position="1141"/>
    </location>
</feature>
<feature type="region of interest" description="Disordered" evidence="1">
    <location>
        <begin position="717"/>
        <end position="742"/>
    </location>
</feature>
<feature type="region of interest" description="Disordered" evidence="1">
    <location>
        <begin position="117"/>
        <end position="228"/>
    </location>
</feature>
<feature type="compositionally biased region" description="Low complexity" evidence="1">
    <location>
        <begin position="117"/>
        <end position="150"/>
    </location>
</feature>
<feature type="region of interest" description="Disordered" evidence="1">
    <location>
        <begin position="550"/>
        <end position="640"/>
    </location>
</feature>
<dbReference type="GO" id="GO:0030010">
    <property type="term" value="P:establishment of cell polarity"/>
    <property type="evidence" value="ECO:0007669"/>
    <property type="project" value="TreeGrafter"/>
</dbReference>
<dbReference type="GO" id="GO:0005576">
    <property type="term" value="C:extracellular region"/>
    <property type="evidence" value="ECO:0007669"/>
    <property type="project" value="TreeGrafter"/>
</dbReference>
<dbReference type="RefSeq" id="XP_066074022.1">
    <property type="nucleotide sequence ID" value="XM_066217925.1"/>
</dbReference>
<dbReference type="GO" id="GO:0007232">
    <property type="term" value="P:osmosensory signaling pathway via Sho1 osmosensor"/>
    <property type="evidence" value="ECO:0007669"/>
    <property type="project" value="InterPro"/>
</dbReference>
<reference evidence="4 5" key="1">
    <citation type="submission" date="2024-01" db="EMBL/GenBank/DDBJ databases">
        <title>Comparative genomics of Cryptococcus and Kwoniella reveals pathogenesis evolution and contrasting modes of karyotype evolution via chromosome fusion or intercentromeric recombination.</title>
        <authorList>
            <person name="Coelho M.A."/>
            <person name="David-Palma M."/>
            <person name="Shea T."/>
            <person name="Bowers K."/>
            <person name="McGinley-Smith S."/>
            <person name="Mohammad A.W."/>
            <person name="Gnirke A."/>
            <person name="Yurkov A.M."/>
            <person name="Nowrousian M."/>
            <person name="Sun S."/>
            <person name="Cuomo C.A."/>
            <person name="Heitman J."/>
        </authorList>
    </citation>
    <scope>NUCLEOTIDE SEQUENCE [LARGE SCALE GENOMIC DNA]</scope>
    <source>
        <strain evidence="4 5">CBS 6074</strain>
    </source>
</reference>
<evidence type="ECO:0000256" key="2">
    <source>
        <dbReference type="SAM" id="Phobius"/>
    </source>
</evidence>
<organism evidence="4 5">
    <name type="scientific">Kwoniella dendrophila CBS 6074</name>
    <dbReference type="NCBI Taxonomy" id="1295534"/>
    <lineage>
        <taxon>Eukaryota</taxon>
        <taxon>Fungi</taxon>
        <taxon>Dikarya</taxon>
        <taxon>Basidiomycota</taxon>
        <taxon>Agaricomycotina</taxon>
        <taxon>Tremellomycetes</taxon>
        <taxon>Tremellales</taxon>
        <taxon>Cryptococcaceae</taxon>
        <taxon>Kwoniella</taxon>
    </lineage>
</organism>
<feature type="signal peptide" evidence="3">
    <location>
        <begin position="1"/>
        <end position="33"/>
    </location>
</feature>
<feature type="region of interest" description="Disordered" evidence="1">
    <location>
        <begin position="373"/>
        <end position="416"/>
    </location>
</feature>
<dbReference type="InterPro" id="IPR039295">
    <property type="entry name" value="MSB2"/>
</dbReference>
<dbReference type="GO" id="GO:0006972">
    <property type="term" value="P:hyperosmotic response"/>
    <property type="evidence" value="ECO:0007669"/>
    <property type="project" value="TreeGrafter"/>
</dbReference>
<dbReference type="Proteomes" id="UP001355207">
    <property type="component" value="Chromosome 2"/>
</dbReference>
<evidence type="ECO:0000256" key="1">
    <source>
        <dbReference type="SAM" id="MobiDB-lite"/>
    </source>
</evidence>
<feature type="compositionally biased region" description="Low complexity" evidence="1">
    <location>
        <begin position="494"/>
        <end position="511"/>
    </location>
</feature>
<feature type="compositionally biased region" description="Polar residues" evidence="1">
    <location>
        <begin position="183"/>
        <end position="206"/>
    </location>
</feature>
<dbReference type="GeneID" id="91092819"/>
<accession>A0AAX4JQX7</accession>
<evidence type="ECO:0000313" key="4">
    <source>
        <dbReference type="EMBL" id="WWC87259.1"/>
    </source>
</evidence>
<name>A0AAX4JQX7_9TREE</name>
<dbReference type="GO" id="GO:0001402">
    <property type="term" value="P:signal transduction involved in filamentous growth"/>
    <property type="evidence" value="ECO:0007669"/>
    <property type="project" value="TreeGrafter"/>
</dbReference>
<feature type="chain" id="PRO_5043948988" description="Mid2 domain-containing protein" evidence="3">
    <location>
        <begin position="34"/>
        <end position="1141"/>
    </location>
</feature>
<feature type="transmembrane region" description="Helical" evidence="2">
    <location>
        <begin position="918"/>
        <end position="939"/>
    </location>
</feature>
<feature type="compositionally biased region" description="Low complexity" evidence="1">
    <location>
        <begin position="566"/>
        <end position="576"/>
    </location>
</feature>
<feature type="compositionally biased region" description="Low complexity" evidence="1">
    <location>
        <begin position="606"/>
        <end position="640"/>
    </location>
</feature>
<feature type="compositionally biased region" description="Polar residues" evidence="1">
    <location>
        <begin position="551"/>
        <end position="565"/>
    </location>
</feature>
<feature type="compositionally biased region" description="Polar residues" evidence="1">
    <location>
        <begin position="1062"/>
        <end position="1071"/>
    </location>
</feature>
<dbReference type="GO" id="GO:0031505">
    <property type="term" value="P:fungal-type cell wall organization"/>
    <property type="evidence" value="ECO:0007669"/>
    <property type="project" value="TreeGrafter"/>
</dbReference>
<feature type="compositionally biased region" description="Low complexity" evidence="1">
    <location>
        <begin position="522"/>
        <end position="535"/>
    </location>
</feature>
<feature type="compositionally biased region" description="Low complexity" evidence="1">
    <location>
        <begin position="157"/>
        <end position="182"/>
    </location>
</feature>
<dbReference type="GO" id="GO:0005886">
    <property type="term" value="C:plasma membrane"/>
    <property type="evidence" value="ECO:0007669"/>
    <property type="project" value="InterPro"/>
</dbReference>
<dbReference type="AlphaFoldDB" id="A0AAX4JQX7"/>
<feature type="compositionally biased region" description="Basic and acidic residues" evidence="1">
    <location>
        <begin position="1132"/>
        <end position="1141"/>
    </location>
</feature>
<evidence type="ECO:0000256" key="3">
    <source>
        <dbReference type="SAM" id="SignalP"/>
    </source>
</evidence>
<feature type="compositionally biased region" description="Low complexity" evidence="1">
    <location>
        <begin position="207"/>
        <end position="221"/>
    </location>
</feature>
<protein>
    <recommendedName>
        <fullName evidence="6">Mid2 domain-containing protein</fullName>
    </recommendedName>
</protein>
<feature type="compositionally biased region" description="Polar residues" evidence="1">
    <location>
        <begin position="659"/>
        <end position="668"/>
    </location>
</feature>
<dbReference type="GO" id="GO:0030427">
    <property type="term" value="C:site of polarized growth"/>
    <property type="evidence" value="ECO:0007669"/>
    <property type="project" value="TreeGrafter"/>
</dbReference>
<feature type="compositionally biased region" description="Polar residues" evidence="1">
    <location>
        <begin position="586"/>
        <end position="605"/>
    </location>
</feature>
<keyword evidence="5" id="KW-1185">Reference proteome</keyword>
<keyword evidence="3" id="KW-0732">Signal</keyword>
<keyword evidence="2" id="KW-0472">Membrane</keyword>
<feature type="compositionally biased region" description="Low complexity" evidence="1">
    <location>
        <begin position="669"/>
        <end position="678"/>
    </location>
</feature>
<dbReference type="EMBL" id="CP144099">
    <property type="protein sequence ID" value="WWC87259.1"/>
    <property type="molecule type" value="Genomic_DNA"/>
</dbReference>
<keyword evidence="2" id="KW-0812">Transmembrane</keyword>
<keyword evidence="2" id="KW-1133">Transmembrane helix</keyword>
<dbReference type="PANTHER" id="PTHR35778:SF1">
    <property type="entry name" value="SIGNALING MUCIN HKR1-RELATED"/>
    <property type="match status" value="1"/>
</dbReference>
<dbReference type="PANTHER" id="PTHR35778">
    <property type="entry name" value="SIGNALING MUCIN HKR1-RELATED"/>
    <property type="match status" value="1"/>
</dbReference>
<evidence type="ECO:0008006" key="6">
    <source>
        <dbReference type="Google" id="ProtNLM"/>
    </source>
</evidence>
<gene>
    <name evidence="4" type="ORF">L201_002147</name>
</gene>
<dbReference type="GO" id="GO:0005034">
    <property type="term" value="F:osmosensor activity"/>
    <property type="evidence" value="ECO:0007669"/>
    <property type="project" value="InterPro"/>
</dbReference>
<evidence type="ECO:0000313" key="5">
    <source>
        <dbReference type="Proteomes" id="UP001355207"/>
    </source>
</evidence>
<feature type="region of interest" description="Disordered" evidence="1">
    <location>
        <begin position="659"/>
        <end position="678"/>
    </location>
</feature>
<proteinExistence type="predicted"/>
<feature type="region of interest" description="Disordered" evidence="1">
    <location>
        <begin position="322"/>
        <end position="358"/>
    </location>
</feature>
<feature type="region of interest" description="Disordered" evidence="1">
    <location>
        <begin position="486"/>
        <end position="538"/>
    </location>
</feature>
<feature type="compositionally biased region" description="Polar residues" evidence="1">
    <location>
        <begin position="1120"/>
        <end position="1130"/>
    </location>
</feature>
<feature type="compositionally biased region" description="Low complexity" evidence="1">
    <location>
        <begin position="341"/>
        <end position="358"/>
    </location>
</feature>